<keyword evidence="1" id="KW-0732">Signal</keyword>
<gene>
    <name evidence="4" type="ORF">AALO_G00312170</name>
</gene>
<keyword evidence="2" id="KW-1015">Disulfide bond</keyword>
<dbReference type="Pfam" id="PF23283">
    <property type="entry name" value="D8C_UMOD"/>
    <property type="match status" value="1"/>
</dbReference>
<sequence length="110" mass="12154">MNQCCYIKPPSIQVKACPGNYTVYKLVDPDTIIFSCYIAYCADFSDKGALPTKSPDPSHVVGLLLKVSAVKTLNETEIEEQILKPFGETLRARGLDVTGIRLRRVHQTGP</sequence>
<reference evidence="4" key="1">
    <citation type="submission" date="2020-10" db="EMBL/GenBank/DDBJ databases">
        <title>Chromosome-scale genome assembly of the Allis shad, Alosa alosa.</title>
        <authorList>
            <person name="Margot Z."/>
            <person name="Christophe K."/>
            <person name="Cabau C."/>
            <person name="Louis A."/>
            <person name="Berthelot C."/>
            <person name="Parey E."/>
            <person name="Roest Crollius H."/>
            <person name="Montfort J."/>
            <person name="Robinson-Rechavi M."/>
            <person name="Bucao C."/>
            <person name="Bouchez O."/>
            <person name="Gislard M."/>
            <person name="Lluch J."/>
            <person name="Milhes M."/>
            <person name="Lampietro C."/>
            <person name="Lopez Roques C."/>
            <person name="Donnadieu C."/>
            <person name="Braasch I."/>
            <person name="Desvignes T."/>
            <person name="Postlethwait J."/>
            <person name="Bobe J."/>
            <person name="Guiguen Y."/>
        </authorList>
    </citation>
    <scope>NUCLEOTIDE SEQUENCE</scope>
    <source>
        <strain evidence="4">M-15738</strain>
        <tissue evidence="4">Blood</tissue>
    </source>
</reference>
<evidence type="ECO:0000259" key="3">
    <source>
        <dbReference type="Pfam" id="PF23283"/>
    </source>
</evidence>
<evidence type="ECO:0000313" key="4">
    <source>
        <dbReference type="EMBL" id="KAG5260467.1"/>
    </source>
</evidence>
<dbReference type="EMBL" id="JADWDJ010001032">
    <property type="protein sequence ID" value="KAG5260467.1"/>
    <property type="molecule type" value="Genomic_DNA"/>
</dbReference>
<protein>
    <recommendedName>
        <fullName evidence="3">UMOD/GP2/OIT3-like D8C domain-containing protein</fullName>
    </recommendedName>
</protein>
<evidence type="ECO:0000313" key="5">
    <source>
        <dbReference type="Proteomes" id="UP000823561"/>
    </source>
</evidence>
<proteinExistence type="predicted"/>
<feature type="domain" description="UMOD/GP2/OIT3-like D8C" evidence="3">
    <location>
        <begin position="2"/>
        <end position="42"/>
    </location>
</feature>
<accession>A0AAV6FGA2</accession>
<dbReference type="Proteomes" id="UP000823561">
    <property type="component" value="Unassembled WGS sequence"/>
</dbReference>
<evidence type="ECO:0000256" key="2">
    <source>
        <dbReference type="ARBA" id="ARBA00023157"/>
    </source>
</evidence>
<comment type="caution">
    <text evidence="4">The sequence shown here is derived from an EMBL/GenBank/DDBJ whole genome shotgun (WGS) entry which is preliminary data.</text>
</comment>
<name>A0AAV6FGA2_9TELE</name>
<keyword evidence="5" id="KW-1185">Reference proteome</keyword>
<organism evidence="4 5">
    <name type="scientific">Alosa alosa</name>
    <name type="common">allis shad</name>
    <dbReference type="NCBI Taxonomy" id="278164"/>
    <lineage>
        <taxon>Eukaryota</taxon>
        <taxon>Metazoa</taxon>
        <taxon>Chordata</taxon>
        <taxon>Craniata</taxon>
        <taxon>Vertebrata</taxon>
        <taxon>Euteleostomi</taxon>
        <taxon>Actinopterygii</taxon>
        <taxon>Neopterygii</taxon>
        <taxon>Teleostei</taxon>
        <taxon>Clupei</taxon>
        <taxon>Clupeiformes</taxon>
        <taxon>Clupeoidei</taxon>
        <taxon>Clupeidae</taxon>
        <taxon>Alosa</taxon>
    </lineage>
</organism>
<evidence type="ECO:0000256" key="1">
    <source>
        <dbReference type="ARBA" id="ARBA00022729"/>
    </source>
</evidence>
<dbReference type="InterPro" id="IPR057774">
    <property type="entry name" value="D8C_UMOD/GP2/OIT3-like"/>
</dbReference>
<dbReference type="AlphaFoldDB" id="A0AAV6FGA2"/>